<name>A0ACB1A7C2_MELEN</name>
<protein>
    <submittedName>
        <fullName evidence="1">Uncharacterized protein</fullName>
    </submittedName>
</protein>
<sequence length="407" mass="47776">MYGYCRYSANIAKRYPGKRGIAFLVSVNRFLTYNITQTFCHFSVSRDSDEHFKPEYINFRAIQLFGGNGGGGVGKRLIEKIFNYLTSPINWIGKKALNSKNKIFGQIYKKINLIMEIINSFVLRKTLLENLFIPLFYYQKIYGKNLTEKMGNLLNNFRKNDLKEEKTWIKIRKDFGNLFEEIEIFVKILGNDNEEEMLSEMKKEGKIVEENKNYFLKFFEEINLNGMFFKSFKNNFGNDEEKNVVVDWLNIKKCFGGENTSISNSIQLIRKKRHYYKDIRDYNMADKVVFFIFVYLGFGGFVGIFGSTILVAMIFDEIKCPVPFIHLSEINLPEMRLPEFLRRTNQNPPPPQQQPIRNPHTGNIVTDPNELLELGYQPSDPVRYDNYVSRYGQQTRYRRGIKDNQKG</sequence>
<evidence type="ECO:0000313" key="2">
    <source>
        <dbReference type="Proteomes" id="UP001497535"/>
    </source>
</evidence>
<comment type="caution">
    <text evidence="1">The sequence shown here is derived from an EMBL/GenBank/DDBJ whole genome shotgun (WGS) entry which is preliminary data.</text>
</comment>
<dbReference type="Proteomes" id="UP001497535">
    <property type="component" value="Unassembled WGS sequence"/>
</dbReference>
<dbReference type="EMBL" id="CAVMJV010000064">
    <property type="protein sequence ID" value="CAK5087362.1"/>
    <property type="molecule type" value="Genomic_DNA"/>
</dbReference>
<organism evidence="1 2">
    <name type="scientific">Meloidogyne enterolobii</name>
    <name type="common">Root-knot nematode worm</name>
    <name type="synonym">Meloidogyne mayaguensis</name>
    <dbReference type="NCBI Taxonomy" id="390850"/>
    <lineage>
        <taxon>Eukaryota</taxon>
        <taxon>Metazoa</taxon>
        <taxon>Ecdysozoa</taxon>
        <taxon>Nematoda</taxon>
        <taxon>Chromadorea</taxon>
        <taxon>Rhabditida</taxon>
        <taxon>Tylenchina</taxon>
        <taxon>Tylenchomorpha</taxon>
        <taxon>Tylenchoidea</taxon>
        <taxon>Meloidogynidae</taxon>
        <taxon>Meloidogyninae</taxon>
        <taxon>Meloidogyne</taxon>
    </lineage>
</organism>
<accession>A0ACB1A7C2</accession>
<reference evidence="1" key="1">
    <citation type="submission" date="2023-11" db="EMBL/GenBank/DDBJ databases">
        <authorList>
            <person name="Poullet M."/>
        </authorList>
    </citation>
    <scope>NUCLEOTIDE SEQUENCE</scope>
    <source>
        <strain evidence="1">E1834</strain>
    </source>
</reference>
<gene>
    <name evidence="1" type="ORF">MENTE1834_LOCUS34926</name>
</gene>
<proteinExistence type="predicted"/>
<evidence type="ECO:0000313" key="1">
    <source>
        <dbReference type="EMBL" id="CAK5087362.1"/>
    </source>
</evidence>
<keyword evidence="2" id="KW-1185">Reference proteome</keyword>